<keyword evidence="1 4" id="KW-0808">Transferase</keyword>
<evidence type="ECO:0000313" key="5">
    <source>
        <dbReference type="Proteomes" id="UP000192582"/>
    </source>
</evidence>
<evidence type="ECO:0000313" key="4">
    <source>
        <dbReference type="EMBL" id="SMB83912.1"/>
    </source>
</evidence>
<gene>
    <name evidence="4" type="ORF">SAMN00790413_04931</name>
</gene>
<dbReference type="Proteomes" id="UP000192582">
    <property type="component" value="Unassembled WGS sequence"/>
</dbReference>
<dbReference type="PROSITE" id="PS51186">
    <property type="entry name" value="GNAT"/>
    <property type="match status" value="1"/>
</dbReference>
<evidence type="ECO:0000259" key="3">
    <source>
        <dbReference type="PROSITE" id="PS51186"/>
    </source>
</evidence>
<reference evidence="4 5" key="1">
    <citation type="submission" date="2017-04" db="EMBL/GenBank/DDBJ databases">
        <authorList>
            <person name="Afonso C.L."/>
            <person name="Miller P.J."/>
            <person name="Scott M.A."/>
            <person name="Spackman E."/>
            <person name="Goraichik I."/>
            <person name="Dimitrov K.M."/>
            <person name="Suarez D.L."/>
            <person name="Swayne D.E."/>
        </authorList>
    </citation>
    <scope>NUCLEOTIDE SEQUENCE [LARGE SCALE GENOMIC DNA]</scope>
    <source>
        <strain evidence="4 5">KR-140</strain>
    </source>
</reference>
<dbReference type="AlphaFoldDB" id="A0A1W1US30"/>
<dbReference type="STRING" id="695939.SAMN00790413_04931"/>
<dbReference type="Gene3D" id="3.40.630.30">
    <property type="match status" value="1"/>
</dbReference>
<sequence length="154" mass="17450">MTGPGVNWRPATASDAPFLHELHHANRPDLQALPPEVREPLLALQYQAREREYLRQYPHAQREMICRGERAVGAFLTAGRSGHLLLIDLAVHPQAQGRGLGTLTLKWLQTRARAEGHPLVLRVMRDNPAVRLYAREGFRVWGEEGLRLQMGWAP</sequence>
<name>A0A1W1US30_9DEIO</name>
<dbReference type="InterPro" id="IPR050832">
    <property type="entry name" value="Bact_Acetyltransf"/>
</dbReference>
<evidence type="ECO:0000256" key="1">
    <source>
        <dbReference type="ARBA" id="ARBA00022679"/>
    </source>
</evidence>
<feature type="domain" description="N-acetyltransferase" evidence="3">
    <location>
        <begin position="6"/>
        <end position="154"/>
    </location>
</feature>
<proteinExistence type="predicted"/>
<accession>A0A1W1US30</accession>
<keyword evidence="2 4" id="KW-0012">Acyltransferase</keyword>
<organism evidence="4 5">
    <name type="scientific">Deinococcus hopiensis KR-140</name>
    <dbReference type="NCBI Taxonomy" id="695939"/>
    <lineage>
        <taxon>Bacteria</taxon>
        <taxon>Thermotogati</taxon>
        <taxon>Deinococcota</taxon>
        <taxon>Deinococci</taxon>
        <taxon>Deinococcales</taxon>
        <taxon>Deinococcaceae</taxon>
        <taxon>Deinococcus</taxon>
    </lineage>
</organism>
<dbReference type="InterPro" id="IPR016181">
    <property type="entry name" value="Acyl_CoA_acyltransferase"/>
</dbReference>
<evidence type="ECO:0000256" key="2">
    <source>
        <dbReference type="ARBA" id="ARBA00023315"/>
    </source>
</evidence>
<dbReference type="GO" id="GO:0016747">
    <property type="term" value="F:acyltransferase activity, transferring groups other than amino-acyl groups"/>
    <property type="evidence" value="ECO:0007669"/>
    <property type="project" value="InterPro"/>
</dbReference>
<dbReference type="PANTHER" id="PTHR43877">
    <property type="entry name" value="AMINOALKYLPHOSPHONATE N-ACETYLTRANSFERASE-RELATED-RELATED"/>
    <property type="match status" value="1"/>
</dbReference>
<keyword evidence="5" id="KW-1185">Reference proteome</keyword>
<dbReference type="CDD" id="cd04301">
    <property type="entry name" value="NAT_SF"/>
    <property type="match status" value="1"/>
</dbReference>
<protein>
    <submittedName>
        <fullName evidence="4">Sortase and related acyltransferases</fullName>
    </submittedName>
</protein>
<dbReference type="EMBL" id="FWWU01000007">
    <property type="protein sequence ID" value="SMB83912.1"/>
    <property type="molecule type" value="Genomic_DNA"/>
</dbReference>
<dbReference type="Pfam" id="PF00583">
    <property type="entry name" value="Acetyltransf_1"/>
    <property type="match status" value="1"/>
</dbReference>
<dbReference type="InterPro" id="IPR000182">
    <property type="entry name" value="GNAT_dom"/>
</dbReference>
<dbReference type="SUPFAM" id="SSF55729">
    <property type="entry name" value="Acyl-CoA N-acyltransferases (Nat)"/>
    <property type="match status" value="1"/>
</dbReference>